<evidence type="ECO:0000256" key="1">
    <source>
        <dbReference type="PROSITE-ProRule" id="PRU10141"/>
    </source>
</evidence>
<accession>A0ABP0QSE3</accession>
<proteinExistence type="predicted"/>
<keyword evidence="4" id="KW-1185">Reference proteome</keyword>
<dbReference type="EMBL" id="CAXAMN010024909">
    <property type="protein sequence ID" value="CAK9090889.1"/>
    <property type="molecule type" value="Genomic_DNA"/>
</dbReference>
<dbReference type="InterPro" id="IPR011009">
    <property type="entry name" value="Kinase-like_dom_sf"/>
</dbReference>
<evidence type="ECO:0000256" key="2">
    <source>
        <dbReference type="SAM" id="SignalP"/>
    </source>
</evidence>
<organism evidence="3 4">
    <name type="scientific">Durusdinium trenchii</name>
    <dbReference type="NCBI Taxonomy" id="1381693"/>
    <lineage>
        <taxon>Eukaryota</taxon>
        <taxon>Sar</taxon>
        <taxon>Alveolata</taxon>
        <taxon>Dinophyceae</taxon>
        <taxon>Suessiales</taxon>
        <taxon>Symbiodiniaceae</taxon>
        <taxon>Durusdinium</taxon>
    </lineage>
</organism>
<keyword evidence="1" id="KW-0067">ATP-binding</keyword>
<evidence type="ECO:0008006" key="5">
    <source>
        <dbReference type="Google" id="ProtNLM"/>
    </source>
</evidence>
<comment type="caution">
    <text evidence="3">The sequence shown here is derived from an EMBL/GenBank/DDBJ whole genome shotgun (WGS) entry which is preliminary data.</text>
</comment>
<reference evidence="3 4" key="1">
    <citation type="submission" date="2024-02" db="EMBL/GenBank/DDBJ databases">
        <authorList>
            <person name="Chen Y."/>
            <person name="Shah S."/>
            <person name="Dougan E. K."/>
            <person name="Thang M."/>
            <person name="Chan C."/>
        </authorList>
    </citation>
    <scope>NUCLEOTIDE SEQUENCE [LARGE SCALE GENOMIC DNA]</scope>
</reference>
<feature type="binding site" evidence="1">
    <location>
        <position position="73"/>
    </location>
    <ligand>
        <name>ATP</name>
        <dbReference type="ChEBI" id="CHEBI:30616"/>
    </ligand>
</feature>
<sequence length="351" mass="40163">MWNVLALLALACTEAQSSDTSRCSGDQFSGDDIIELQCLLDPDLQLTALIGHGESGYVWRGRMAHRDDEVIVKFHCCQEECQNGKVCSGESSMAELRYECEAGFEAFQRAPDLVAACLDDPKMKPPKPFIVLKDVGSYFRAQSFVTDFLADDQRSNHTLLRQVLRAVHAFLVPRDGRSLVHMDLTMANIMWDPKTLAVQLIDFSQVEFCKTLMWNRASPMPGRCIPKQLLKDLKKEVLHLALLVDLYGSSEQKRCSKQVTRINFEKRRAQRKTTLEYVTDALQESCLVLISPWTWSFIDWLSHLDRRILRQLDDAEANSSGIIFMNDIFQDFDQPAWSFHDVSKLYDINEL</sequence>
<dbReference type="PROSITE" id="PS00107">
    <property type="entry name" value="PROTEIN_KINASE_ATP"/>
    <property type="match status" value="1"/>
</dbReference>
<feature type="signal peptide" evidence="2">
    <location>
        <begin position="1"/>
        <end position="17"/>
    </location>
</feature>
<dbReference type="SUPFAM" id="SSF56112">
    <property type="entry name" value="Protein kinase-like (PK-like)"/>
    <property type="match status" value="1"/>
</dbReference>
<gene>
    <name evidence="3" type="ORF">CCMP2556_LOCUS43638</name>
</gene>
<dbReference type="Proteomes" id="UP001642484">
    <property type="component" value="Unassembled WGS sequence"/>
</dbReference>
<name>A0ABP0QSE3_9DINO</name>
<protein>
    <recommendedName>
        <fullName evidence="5">Protein kinase domain-containing protein</fullName>
    </recommendedName>
</protein>
<feature type="chain" id="PRO_5045980944" description="Protein kinase domain-containing protein" evidence="2">
    <location>
        <begin position="18"/>
        <end position="351"/>
    </location>
</feature>
<evidence type="ECO:0000313" key="3">
    <source>
        <dbReference type="EMBL" id="CAK9090889.1"/>
    </source>
</evidence>
<keyword evidence="2" id="KW-0732">Signal</keyword>
<keyword evidence="1" id="KW-0547">Nucleotide-binding</keyword>
<dbReference type="Gene3D" id="1.10.510.10">
    <property type="entry name" value="Transferase(Phosphotransferase) domain 1"/>
    <property type="match status" value="1"/>
</dbReference>
<evidence type="ECO:0000313" key="4">
    <source>
        <dbReference type="Proteomes" id="UP001642484"/>
    </source>
</evidence>
<dbReference type="InterPro" id="IPR017441">
    <property type="entry name" value="Protein_kinase_ATP_BS"/>
</dbReference>